<dbReference type="InterPro" id="IPR003774">
    <property type="entry name" value="AlgH-like"/>
</dbReference>
<comment type="caution">
    <text evidence="3">The sequence shown here is derived from an EMBL/GenBank/DDBJ whole genome shotgun (WGS) entry which is preliminary data.</text>
</comment>
<comment type="similarity">
    <text evidence="1 2">Belongs to the UPF0301 (AlgH) family.</text>
</comment>
<dbReference type="EMBL" id="AOPO01000001">
    <property type="protein sequence ID" value="ELY22935.1"/>
    <property type="molecule type" value="Genomic_DNA"/>
</dbReference>
<evidence type="ECO:0000256" key="1">
    <source>
        <dbReference type="ARBA" id="ARBA00009600"/>
    </source>
</evidence>
<dbReference type="HAMAP" id="MF_00758">
    <property type="entry name" value="UPF0301"/>
    <property type="match status" value="1"/>
</dbReference>
<reference evidence="3 4" key="1">
    <citation type="journal article" date="2013" name="Genome Announc.">
        <title>Draft Genome of the Marine Gammaproteobacterium Halomonas titanicae.</title>
        <authorList>
            <person name="Sanchez-Porro C."/>
            <person name="de la Haba R.R."/>
            <person name="Cruz-Hernandez N."/>
            <person name="Gonzalez J.M."/>
            <person name="Reyes-Guirao C."/>
            <person name="Navarro-Sampedro L."/>
            <person name="Carballo M."/>
            <person name="Ventosa A."/>
        </authorList>
    </citation>
    <scope>NUCLEOTIDE SEQUENCE [LARGE SCALE GENOMIC DNA]</scope>
    <source>
        <strain evidence="3 4">BH1</strain>
    </source>
</reference>
<accession>L9UDA8</accession>
<dbReference type="Gene3D" id="3.40.1740.10">
    <property type="entry name" value="VC0467-like"/>
    <property type="match status" value="1"/>
</dbReference>
<proteinExistence type="inferred from homology"/>
<evidence type="ECO:0000313" key="4">
    <source>
        <dbReference type="Proteomes" id="UP000011651"/>
    </source>
</evidence>
<gene>
    <name evidence="3" type="ORF">HALTITAN_0619</name>
</gene>
<dbReference type="PATRIC" id="fig|1204738.3.peg.915"/>
<dbReference type="NCBIfam" id="NF001266">
    <property type="entry name" value="PRK00228.1-1"/>
    <property type="match status" value="1"/>
</dbReference>
<evidence type="ECO:0000313" key="3">
    <source>
        <dbReference type="EMBL" id="ELY22935.1"/>
    </source>
</evidence>
<protein>
    <recommendedName>
        <fullName evidence="2">UPF0301 protein HALTITAN_0619</fullName>
    </recommendedName>
</protein>
<dbReference type="AlphaFoldDB" id="L9UDA8"/>
<sequence>MPAGMPAGSGRRMQSLKHHFLMAMPHLEDPNFAGSLIYLCDHDNNGCMGVITNRPLEITLEALFDQLELGGETSPHRNAPVYYGGPMHKDRGFILHVGDSQQWDSSIQVEDGIALTTSLDILQAFAAGEGPEHFLVCLGCAGWEVGQLEEELKENSWLTVEAESNVLFNTPPVERLTAAAGLLGIDLNLMTRDAGHA</sequence>
<dbReference type="PANTHER" id="PTHR30327">
    <property type="entry name" value="UNCHARACTERIZED PROTEIN YQGE"/>
    <property type="match status" value="1"/>
</dbReference>
<evidence type="ECO:0000256" key="2">
    <source>
        <dbReference type="HAMAP-Rule" id="MF_00758"/>
    </source>
</evidence>
<dbReference type="PANTHER" id="PTHR30327:SF1">
    <property type="entry name" value="UPF0301 PROTEIN YQGE"/>
    <property type="match status" value="1"/>
</dbReference>
<dbReference type="GO" id="GO:0005829">
    <property type="term" value="C:cytosol"/>
    <property type="evidence" value="ECO:0007669"/>
    <property type="project" value="TreeGrafter"/>
</dbReference>
<dbReference type="Pfam" id="PF02622">
    <property type="entry name" value="DUF179"/>
    <property type="match status" value="1"/>
</dbReference>
<name>L9UDA8_9GAMM</name>
<dbReference type="Proteomes" id="UP000011651">
    <property type="component" value="Unassembled WGS sequence"/>
</dbReference>
<dbReference type="SUPFAM" id="SSF143456">
    <property type="entry name" value="VC0467-like"/>
    <property type="match status" value="1"/>
</dbReference>
<organism evidence="3 4">
    <name type="scientific">Vreelandella titanicae BH1</name>
    <dbReference type="NCBI Taxonomy" id="1204738"/>
    <lineage>
        <taxon>Bacteria</taxon>
        <taxon>Pseudomonadati</taxon>
        <taxon>Pseudomonadota</taxon>
        <taxon>Gammaproteobacteria</taxon>
        <taxon>Oceanospirillales</taxon>
        <taxon>Halomonadaceae</taxon>
        <taxon>Vreelandella</taxon>
    </lineage>
</organism>